<dbReference type="PIRSF" id="PIRSF006091">
    <property type="entry name" value="E_trnsport_RnfG"/>
    <property type="match status" value="1"/>
</dbReference>
<keyword evidence="6" id="KW-1278">Translocase</keyword>
<comment type="subunit">
    <text evidence="6">The complex is composed of six subunits: RnfA, RnfB, RnfC, RnfD, RnfE and RnfG.</text>
</comment>
<sequence length="205" mass="21277">MKGILKNTLSLTVITVILGVLLGVVHHVTAEPIAVQEQKKKEEAYQEVFQAAASFETIDLSGSGLQEKIEVSLAGDAFSGERVDEAARALDDSGSVLGYVVTVTTPEGYGGDIQLAIGISLDKIVQGISFLEINETAGLGMRANTDAFKGQFQGRQAEVFSVTKGGASSENEIDALSGATITSNAVTGAVNAGIRVCAVLSGEEE</sequence>
<organism evidence="8 9">
    <name type="scientific">Candidatus Scatomonas pullistercoris</name>
    <dbReference type="NCBI Taxonomy" id="2840920"/>
    <lineage>
        <taxon>Bacteria</taxon>
        <taxon>Bacillati</taxon>
        <taxon>Bacillota</taxon>
        <taxon>Clostridia</taxon>
        <taxon>Lachnospirales</taxon>
        <taxon>Lachnospiraceae</taxon>
        <taxon>Lachnospiraceae incertae sedis</taxon>
        <taxon>Candidatus Scatomonas</taxon>
    </lineage>
</organism>
<evidence type="ECO:0000256" key="1">
    <source>
        <dbReference type="ARBA" id="ARBA00022448"/>
    </source>
</evidence>
<dbReference type="SMART" id="SM00900">
    <property type="entry name" value="FMN_bind"/>
    <property type="match status" value="1"/>
</dbReference>
<keyword evidence="2 6" id="KW-0597">Phosphoprotein</keyword>
<dbReference type="Pfam" id="PF04205">
    <property type="entry name" value="FMN_bind"/>
    <property type="match status" value="1"/>
</dbReference>
<evidence type="ECO:0000259" key="7">
    <source>
        <dbReference type="SMART" id="SM00900"/>
    </source>
</evidence>
<proteinExistence type="inferred from homology"/>
<evidence type="ECO:0000256" key="5">
    <source>
        <dbReference type="ARBA" id="ARBA00022982"/>
    </source>
</evidence>
<comment type="cofactor">
    <cofactor evidence="6">
        <name>FMN</name>
        <dbReference type="ChEBI" id="CHEBI:58210"/>
    </cofactor>
</comment>
<evidence type="ECO:0000313" key="9">
    <source>
        <dbReference type="Proteomes" id="UP000824169"/>
    </source>
</evidence>
<keyword evidence="6" id="KW-0812">Transmembrane</keyword>
<dbReference type="EMBL" id="DVOO01000029">
    <property type="protein sequence ID" value="HIV26030.1"/>
    <property type="molecule type" value="Genomic_DNA"/>
</dbReference>
<dbReference type="InterPro" id="IPR010209">
    <property type="entry name" value="Ion_transpt_RnfG/RsxG"/>
</dbReference>
<dbReference type="PANTHER" id="PTHR36118">
    <property type="entry name" value="ION-TRANSLOCATING OXIDOREDUCTASE COMPLEX SUBUNIT G"/>
    <property type="match status" value="1"/>
</dbReference>
<evidence type="ECO:0000313" key="8">
    <source>
        <dbReference type="EMBL" id="HIV26030.1"/>
    </source>
</evidence>
<dbReference type="GO" id="GO:0022900">
    <property type="term" value="P:electron transport chain"/>
    <property type="evidence" value="ECO:0007669"/>
    <property type="project" value="UniProtKB-UniRule"/>
</dbReference>
<comment type="subcellular location">
    <subcellularLocation>
        <location evidence="6">Cell membrane</location>
        <topology evidence="6">Single-pass membrane protein</topology>
    </subcellularLocation>
</comment>
<keyword evidence="6" id="KW-1133">Transmembrane helix</keyword>
<dbReference type="EC" id="7.-.-.-" evidence="6"/>
<comment type="similarity">
    <text evidence="6">Belongs to the RnfG family.</text>
</comment>
<protein>
    <recommendedName>
        <fullName evidence="6">Ion-translocating oxidoreductase complex subunit G</fullName>
        <ecNumber evidence="6">7.-.-.-</ecNumber>
    </recommendedName>
    <alternativeName>
        <fullName evidence="6">Rnf electron transport complex subunit G</fullName>
    </alternativeName>
</protein>
<evidence type="ECO:0000256" key="3">
    <source>
        <dbReference type="ARBA" id="ARBA00022630"/>
    </source>
</evidence>
<keyword evidence="6" id="KW-1003">Cell membrane</keyword>
<dbReference type="PANTHER" id="PTHR36118:SF1">
    <property type="entry name" value="ION-TRANSLOCATING OXIDOREDUCTASE COMPLEX SUBUNIT G"/>
    <property type="match status" value="1"/>
</dbReference>
<evidence type="ECO:0000256" key="6">
    <source>
        <dbReference type="HAMAP-Rule" id="MF_00479"/>
    </source>
</evidence>
<keyword evidence="4 6" id="KW-0288">FMN</keyword>
<reference evidence="8" key="2">
    <citation type="journal article" date="2021" name="PeerJ">
        <title>Extensive microbial diversity within the chicken gut microbiome revealed by metagenomics and culture.</title>
        <authorList>
            <person name="Gilroy R."/>
            <person name="Ravi A."/>
            <person name="Getino M."/>
            <person name="Pursley I."/>
            <person name="Horton D.L."/>
            <person name="Alikhan N.F."/>
            <person name="Baker D."/>
            <person name="Gharbi K."/>
            <person name="Hall N."/>
            <person name="Watson M."/>
            <person name="Adriaenssens E.M."/>
            <person name="Foster-Nyarko E."/>
            <person name="Jarju S."/>
            <person name="Secka A."/>
            <person name="Antonio M."/>
            <person name="Oren A."/>
            <person name="Chaudhuri R.R."/>
            <person name="La Ragione R."/>
            <person name="Hildebrand F."/>
            <person name="Pallen M.J."/>
        </authorList>
    </citation>
    <scope>NUCLEOTIDE SEQUENCE</scope>
    <source>
        <strain evidence="8">CHK188-20938</strain>
    </source>
</reference>
<dbReference type="HAMAP" id="MF_00479">
    <property type="entry name" value="RsxG_RnfG"/>
    <property type="match status" value="1"/>
</dbReference>
<accession>A0A9D1P506</accession>
<dbReference type="GO" id="GO:0010181">
    <property type="term" value="F:FMN binding"/>
    <property type="evidence" value="ECO:0007669"/>
    <property type="project" value="InterPro"/>
</dbReference>
<feature type="domain" description="FMN-binding" evidence="7">
    <location>
        <begin position="108"/>
        <end position="197"/>
    </location>
</feature>
<dbReference type="Proteomes" id="UP000824169">
    <property type="component" value="Unassembled WGS sequence"/>
</dbReference>
<dbReference type="InterPro" id="IPR007329">
    <property type="entry name" value="FMN-bd"/>
</dbReference>
<keyword evidence="3 6" id="KW-0285">Flavoprotein</keyword>
<dbReference type="GO" id="GO:0009055">
    <property type="term" value="F:electron transfer activity"/>
    <property type="evidence" value="ECO:0007669"/>
    <property type="project" value="InterPro"/>
</dbReference>
<evidence type="ECO:0000256" key="4">
    <source>
        <dbReference type="ARBA" id="ARBA00022643"/>
    </source>
</evidence>
<evidence type="ECO:0000256" key="2">
    <source>
        <dbReference type="ARBA" id="ARBA00022553"/>
    </source>
</evidence>
<dbReference type="GO" id="GO:0005886">
    <property type="term" value="C:plasma membrane"/>
    <property type="evidence" value="ECO:0007669"/>
    <property type="project" value="UniProtKB-SubCell"/>
</dbReference>
<comment type="caution">
    <text evidence="8">The sequence shown here is derived from an EMBL/GenBank/DDBJ whole genome shotgun (WGS) entry which is preliminary data.</text>
</comment>
<name>A0A9D1P506_9FIRM</name>
<comment type="function">
    <text evidence="6">Part of a membrane-bound complex that couples electron transfer with translocation of ions across the membrane.</text>
</comment>
<keyword evidence="6" id="KW-0472">Membrane</keyword>
<keyword evidence="1 6" id="KW-0813">Transport</keyword>
<reference evidence="8" key="1">
    <citation type="submission" date="2020-10" db="EMBL/GenBank/DDBJ databases">
        <authorList>
            <person name="Gilroy R."/>
        </authorList>
    </citation>
    <scope>NUCLEOTIDE SEQUENCE</scope>
    <source>
        <strain evidence="8">CHK188-20938</strain>
    </source>
</reference>
<feature type="modified residue" description="FMN phosphoryl threonine" evidence="6">
    <location>
        <position position="180"/>
    </location>
</feature>
<keyword evidence="5 6" id="KW-0249">Electron transport</keyword>
<dbReference type="AlphaFoldDB" id="A0A9D1P506"/>
<gene>
    <name evidence="6" type="primary">rnfG</name>
    <name evidence="8" type="ORF">IAB71_09700</name>
</gene>